<accession>A0A9D1D9H9</accession>
<dbReference type="InterPro" id="IPR036514">
    <property type="entry name" value="SGNH_hydro_sf"/>
</dbReference>
<keyword evidence="1" id="KW-0472">Membrane</keyword>
<evidence type="ECO:0008006" key="4">
    <source>
        <dbReference type="Google" id="ProtNLM"/>
    </source>
</evidence>
<name>A0A9D1D9H9_9FIRM</name>
<evidence type="ECO:0000256" key="1">
    <source>
        <dbReference type="SAM" id="Phobius"/>
    </source>
</evidence>
<proteinExistence type="predicted"/>
<dbReference type="SUPFAM" id="SSF52266">
    <property type="entry name" value="SGNH hydrolase"/>
    <property type="match status" value="1"/>
</dbReference>
<keyword evidence="1" id="KW-0812">Transmembrane</keyword>
<dbReference type="Proteomes" id="UP000886757">
    <property type="component" value="Unassembled WGS sequence"/>
</dbReference>
<evidence type="ECO:0000313" key="2">
    <source>
        <dbReference type="EMBL" id="HIR12658.1"/>
    </source>
</evidence>
<dbReference type="Gene3D" id="3.40.50.1110">
    <property type="entry name" value="SGNH hydrolase"/>
    <property type="match status" value="1"/>
</dbReference>
<comment type="caution">
    <text evidence="2">The sequence shown here is derived from an EMBL/GenBank/DDBJ whole genome shotgun (WGS) entry which is preliminary data.</text>
</comment>
<feature type="transmembrane region" description="Helical" evidence="1">
    <location>
        <begin position="6"/>
        <end position="28"/>
    </location>
</feature>
<gene>
    <name evidence="2" type="ORF">IAB31_01895</name>
</gene>
<organism evidence="2 3">
    <name type="scientific">Candidatus Choladousia intestinavium</name>
    <dbReference type="NCBI Taxonomy" id="2840727"/>
    <lineage>
        <taxon>Bacteria</taxon>
        <taxon>Bacillati</taxon>
        <taxon>Bacillota</taxon>
        <taxon>Clostridia</taxon>
        <taxon>Lachnospirales</taxon>
        <taxon>Lachnospiraceae</taxon>
        <taxon>Lachnospiraceae incertae sedis</taxon>
        <taxon>Candidatus Choladousia</taxon>
    </lineage>
</organism>
<dbReference type="AlphaFoldDB" id="A0A9D1D9H9"/>
<dbReference type="EMBL" id="DVGK01000028">
    <property type="protein sequence ID" value="HIR12658.1"/>
    <property type="molecule type" value="Genomic_DNA"/>
</dbReference>
<reference evidence="2" key="2">
    <citation type="journal article" date="2021" name="PeerJ">
        <title>Extensive microbial diversity within the chicken gut microbiome revealed by metagenomics and culture.</title>
        <authorList>
            <person name="Gilroy R."/>
            <person name="Ravi A."/>
            <person name="Getino M."/>
            <person name="Pursley I."/>
            <person name="Horton D.L."/>
            <person name="Alikhan N.F."/>
            <person name="Baker D."/>
            <person name="Gharbi K."/>
            <person name="Hall N."/>
            <person name="Watson M."/>
            <person name="Adriaenssens E.M."/>
            <person name="Foster-Nyarko E."/>
            <person name="Jarju S."/>
            <person name="Secka A."/>
            <person name="Antonio M."/>
            <person name="Oren A."/>
            <person name="Chaudhuri R.R."/>
            <person name="La Ragione R."/>
            <person name="Hildebrand F."/>
            <person name="Pallen M.J."/>
        </authorList>
    </citation>
    <scope>NUCLEOTIDE SEQUENCE</scope>
    <source>
        <strain evidence="2">ChiSjej4B22-8148</strain>
    </source>
</reference>
<sequence length="249" mass="27444">MKRRHIFSVLLPVAGILILIFLVSLRFLGQLSEERPGSDSPASSETEDSLPALSEGFADASDSVSSPDSNGSLSLEHCFIWVGDSRTAGMEEAMAEAEDGCLYIAAPGEGYNWFISSGLPALTDTMEVHPDAPVILNLGVNDYDNLKLYMDLYQELMEEYPDTSFFFLSVNPIDPGRCDNITNEEIGDFNAHLRQLDENAYIDSYTYIMVNEISTIDGIHYSPEAYRLIHDYAAEIITGLPEGTGPSHN</sequence>
<protein>
    <recommendedName>
        <fullName evidence="4">SGNH hydrolase-type esterase domain-containing protein</fullName>
    </recommendedName>
</protein>
<keyword evidence="1" id="KW-1133">Transmembrane helix</keyword>
<reference evidence="2" key="1">
    <citation type="submission" date="2020-10" db="EMBL/GenBank/DDBJ databases">
        <authorList>
            <person name="Gilroy R."/>
        </authorList>
    </citation>
    <scope>NUCLEOTIDE SEQUENCE</scope>
    <source>
        <strain evidence="2">ChiSjej4B22-8148</strain>
    </source>
</reference>
<evidence type="ECO:0000313" key="3">
    <source>
        <dbReference type="Proteomes" id="UP000886757"/>
    </source>
</evidence>